<evidence type="ECO:0000313" key="2">
    <source>
        <dbReference type="Proteomes" id="UP001629235"/>
    </source>
</evidence>
<name>A0ACC7N8Q1_9BURK</name>
<keyword evidence="2" id="KW-1185">Reference proteome</keyword>
<proteinExistence type="predicted"/>
<accession>A0ACC7N8Q1</accession>
<evidence type="ECO:0000313" key="1">
    <source>
        <dbReference type="EMBL" id="MFM0103857.1"/>
    </source>
</evidence>
<sequence length="860" mass="92400">MSSFKVKALVLAMTGITGYSLSGTTFAADALPSPASNTDDDTVIFNDAFLYGAQKVDVSRFSKKTPLEPGKHLVDIYLNNNRVSSTDVLFVRVEGQDTPQACFPKEMLTSWGLDLGKLDDAQHALFEQGDGCARIAQLWPQASSEYDGTQLRLNVEVPQIALSKRSRGFVDPSLWDQGVPLAFANYNYNTYLSSQPGFGQDGRHMVRNDYLNVNSGINLGPIQLRSNASYTGDSINGYHWQNQQSYLQASLPKIKSRVIVGQSFTSGQFFDSIGYTGGEIVTDERMIPDAERGYAPVIRGVARTQAKVTVRQGGYVLLETSVPPGPFELDDLFPTGYGGDLQVTVTEADGSVQSFAVPYASVPNMLREGQWRYSATAGQLRDPGLRNKPMFSQFTYSRGVNNFITAYGATQFANNYFAALGGMGVNTPFGAVTADVTMSHATLHRLGARQGMSLKLTHSYLVPTSDTSISVAAYRYSTGGYLTLNQAAYLNDQIDANGTASMNLPRPKSRFDLTLGQPLGTYGQLYVVGSTMNQWDASGQITQLQLGYSNTFKRVSYSLNFSRVLTGAGLQRQQNSVFLSLTIPLGDQSKHTLNSTTNLTSTGGSYNVQTQIFGTALADNSLSYGAHMSYDQAGAQTAAGVNVDRQFRNVDVQAAASQTGGYRQYSAGLAGSVVAHPGGVTLGHTLGESFAVVDAPGAQGAKVLNANNTYVGSSGYAIVPYLSAFRMNEVMLSPEGLSPDIELKQTSQTVAPYAGAGVLLKFATQYGRGVLLDLKQPSGKPIPAGADVYDQSNDPIGVFGQGSRAFVRSAHDAGTWTIRWGESDTQQCTYAYALPKQNQNSAAARAMTHVTGTCMAVKGE</sequence>
<comment type="caution">
    <text evidence="1">The sequence shown here is derived from an EMBL/GenBank/DDBJ whole genome shotgun (WGS) entry which is preliminary data.</text>
</comment>
<organism evidence="1 2">
    <name type="scientific">Paraburkholderia rhynchosiae</name>
    <dbReference type="NCBI Taxonomy" id="487049"/>
    <lineage>
        <taxon>Bacteria</taxon>
        <taxon>Pseudomonadati</taxon>
        <taxon>Pseudomonadota</taxon>
        <taxon>Betaproteobacteria</taxon>
        <taxon>Burkholderiales</taxon>
        <taxon>Burkholderiaceae</taxon>
        <taxon>Paraburkholderia</taxon>
    </lineage>
</organism>
<dbReference type="EMBL" id="JAQQDW010000015">
    <property type="protein sequence ID" value="MFM0103857.1"/>
    <property type="molecule type" value="Genomic_DNA"/>
</dbReference>
<dbReference type="Proteomes" id="UP001629235">
    <property type="component" value="Unassembled WGS sequence"/>
</dbReference>
<gene>
    <name evidence="1" type="ORF">PQR01_10325</name>
</gene>
<protein>
    <submittedName>
        <fullName evidence="1">Fimbrial biogenesis outer membrane usher protein</fullName>
    </submittedName>
</protein>
<reference evidence="1 2" key="1">
    <citation type="journal article" date="2024" name="Chem. Sci.">
        <title>Discovery of megapolipeptins by genome mining of a Burkholderiales bacteria collection.</title>
        <authorList>
            <person name="Paulo B.S."/>
            <person name="Recchia M.J.J."/>
            <person name="Lee S."/>
            <person name="Fergusson C.H."/>
            <person name="Romanowski S.B."/>
            <person name="Hernandez A."/>
            <person name="Krull N."/>
            <person name="Liu D.Y."/>
            <person name="Cavanagh H."/>
            <person name="Bos A."/>
            <person name="Gray C.A."/>
            <person name="Murphy B.T."/>
            <person name="Linington R.G."/>
            <person name="Eustaquio A.S."/>
        </authorList>
    </citation>
    <scope>NUCLEOTIDE SEQUENCE [LARGE SCALE GENOMIC DNA]</scope>
    <source>
        <strain evidence="1 2">RL18-126-BIB-B</strain>
    </source>
</reference>